<dbReference type="AlphaFoldDB" id="A0A7G2C7P0"/>
<evidence type="ECO:0000313" key="1">
    <source>
        <dbReference type="EMBL" id="CAD2215124.1"/>
    </source>
</evidence>
<keyword evidence="2" id="KW-1185">Reference proteome</keyword>
<proteinExistence type="predicted"/>
<gene>
    <name evidence="1" type="ORF">ADEAN_000257700</name>
</gene>
<reference evidence="1 2" key="1">
    <citation type="submission" date="2020-08" db="EMBL/GenBank/DDBJ databases">
        <authorList>
            <person name="Newling K."/>
            <person name="Davey J."/>
            <person name="Forrester S."/>
        </authorList>
    </citation>
    <scope>NUCLEOTIDE SEQUENCE [LARGE SCALE GENOMIC DNA]</scope>
    <source>
        <strain evidence="2">Crithidia deanei Carvalho (ATCC PRA-265)</strain>
    </source>
</reference>
<organism evidence="1 2">
    <name type="scientific">Angomonas deanei</name>
    <dbReference type="NCBI Taxonomy" id="59799"/>
    <lineage>
        <taxon>Eukaryota</taxon>
        <taxon>Discoba</taxon>
        <taxon>Euglenozoa</taxon>
        <taxon>Kinetoplastea</taxon>
        <taxon>Metakinetoplastina</taxon>
        <taxon>Trypanosomatida</taxon>
        <taxon>Trypanosomatidae</taxon>
        <taxon>Strigomonadinae</taxon>
        <taxon>Angomonas</taxon>
    </lineage>
</organism>
<accession>A0A7G2C7P0</accession>
<dbReference type="EMBL" id="LR877148">
    <property type="protein sequence ID" value="CAD2215124.1"/>
    <property type="molecule type" value="Genomic_DNA"/>
</dbReference>
<protein>
    <submittedName>
        <fullName evidence="1">Uncharacterized protein</fullName>
    </submittedName>
</protein>
<sequence length="246" mass="27826">MRQKSRKRDLLLLLFTKYKPLMTHYTPANEAYISGMTMSQFISAAYACVPARKYVFDLFGYYDKKTVVTDISEETEKLEVIITGALPQSPNPQPIENSKHIGYLSISKSPVHKLSYRDSQLLHKKNTESTRVILLFITVEPHTSKTVGTSKVDFTVFQTGPTDTAAPRALPLKIDNIVNPLVGFTKIADLYRRNETILFEKKKSTTPSETFPSFDRALNVVTAKVSEKYQLIDQILALQQILDESS</sequence>
<dbReference type="Proteomes" id="UP000515908">
    <property type="component" value="Chromosome 04"/>
</dbReference>
<name>A0A7G2C7P0_9TRYP</name>
<dbReference type="OrthoDB" id="246115at2759"/>
<dbReference type="VEuPathDB" id="TriTrypDB:ADEAN_000257700"/>
<evidence type="ECO:0000313" key="2">
    <source>
        <dbReference type="Proteomes" id="UP000515908"/>
    </source>
</evidence>